<feature type="domain" description="Signal transduction histidine kinase dimerisation/phosphoacceptor" evidence="3">
    <location>
        <begin position="5"/>
        <end position="48"/>
    </location>
</feature>
<dbReference type="EMBL" id="RYDJ01000010">
    <property type="protein sequence ID" value="RTZ04117.1"/>
    <property type="molecule type" value="Genomic_DNA"/>
</dbReference>
<evidence type="ECO:0000256" key="2">
    <source>
        <dbReference type="ARBA" id="ARBA00012438"/>
    </source>
</evidence>
<evidence type="ECO:0000259" key="3">
    <source>
        <dbReference type="Pfam" id="PF00512"/>
    </source>
</evidence>
<organism evidence="4 5">
    <name type="scientific">Flavobacterium bomense</name>
    <dbReference type="NCBI Taxonomy" id="2497483"/>
    <lineage>
        <taxon>Bacteria</taxon>
        <taxon>Pseudomonadati</taxon>
        <taxon>Bacteroidota</taxon>
        <taxon>Flavobacteriia</taxon>
        <taxon>Flavobacteriales</taxon>
        <taxon>Flavobacteriaceae</taxon>
        <taxon>Flavobacterium</taxon>
    </lineage>
</organism>
<evidence type="ECO:0000313" key="5">
    <source>
        <dbReference type="Proteomes" id="UP000280825"/>
    </source>
</evidence>
<dbReference type="Pfam" id="PF00512">
    <property type="entry name" value="HisKA"/>
    <property type="match status" value="1"/>
</dbReference>
<evidence type="ECO:0000256" key="1">
    <source>
        <dbReference type="ARBA" id="ARBA00000085"/>
    </source>
</evidence>
<proteinExistence type="predicted"/>
<accession>A0A432CLN6</accession>
<dbReference type="Proteomes" id="UP000280825">
    <property type="component" value="Unassembled WGS sequence"/>
</dbReference>
<dbReference type="EC" id="2.7.13.3" evidence="2"/>
<dbReference type="CDD" id="cd00082">
    <property type="entry name" value="HisKA"/>
    <property type="match status" value="1"/>
</dbReference>
<sequence length="71" mass="8173">MIFMTSHRVRQPIANIIGLANLLEESINSPNELKEFSEYIKQSTIALDIFTNELTTFIFALEKKGKKKKKT</sequence>
<name>A0A432CLN6_9FLAO</name>
<dbReference type="InterPro" id="IPR003661">
    <property type="entry name" value="HisK_dim/P_dom"/>
</dbReference>
<comment type="caution">
    <text evidence="4">The sequence shown here is derived from an EMBL/GenBank/DDBJ whole genome shotgun (WGS) entry which is preliminary data.</text>
</comment>
<gene>
    <name evidence="4" type="ORF">EKL98_09785</name>
</gene>
<protein>
    <recommendedName>
        <fullName evidence="2">histidine kinase</fullName>
        <ecNumber evidence="2">2.7.13.3</ecNumber>
    </recommendedName>
</protein>
<comment type="catalytic activity">
    <reaction evidence="1">
        <text>ATP + protein L-histidine = ADP + protein N-phospho-L-histidine.</text>
        <dbReference type="EC" id="2.7.13.3"/>
    </reaction>
</comment>
<reference evidence="4 5" key="1">
    <citation type="submission" date="2018-12" db="EMBL/GenBank/DDBJ databases">
        <title>Flavobacterium sp. nov., isolated from glacier ice.</title>
        <authorList>
            <person name="Liu Q."/>
            <person name="Xin Y.-H."/>
        </authorList>
    </citation>
    <scope>NUCLEOTIDE SEQUENCE [LARGE SCALE GENOMIC DNA]</scope>
    <source>
        <strain evidence="4 5">RB1N8</strain>
    </source>
</reference>
<evidence type="ECO:0000313" key="4">
    <source>
        <dbReference type="EMBL" id="RTZ04117.1"/>
    </source>
</evidence>
<dbReference type="GO" id="GO:0000155">
    <property type="term" value="F:phosphorelay sensor kinase activity"/>
    <property type="evidence" value="ECO:0007669"/>
    <property type="project" value="InterPro"/>
</dbReference>
<dbReference type="SUPFAM" id="SSF47384">
    <property type="entry name" value="Homodimeric domain of signal transducing histidine kinase"/>
    <property type="match status" value="1"/>
</dbReference>
<dbReference type="AlphaFoldDB" id="A0A432CLN6"/>
<dbReference type="InterPro" id="IPR036097">
    <property type="entry name" value="HisK_dim/P_sf"/>
</dbReference>
<dbReference type="Gene3D" id="1.10.287.130">
    <property type="match status" value="1"/>
</dbReference>
<dbReference type="RefSeq" id="WP_126576256.1">
    <property type="nucleotide sequence ID" value="NZ_RYDJ01000010.1"/>
</dbReference>
<keyword evidence="5" id="KW-1185">Reference proteome</keyword>